<organism evidence="2 3">
    <name type="scientific">Ornithinimicrobium kibberense</name>
    <dbReference type="NCBI Taxonomy" id="282060"/>
    <lineage>
        <taxon>Bacteria</taxon>
        <taxon>Bacillati</taxon>
        <taxon>Actinomycetota</taxon>
        <taxon>Actinomycetes</taxon>
        <taxon>Micrococcales</taxon>
        <taxon>Ornithinimicrobiaceae</taxon>
        <taxon>Ornithinimicrobium</taxon>
    </lineage>
</organism>
<dbReference type="Proteomes" id="UP001589613">
    <property type="component" value="Unassembled WGS sequence"/>
</dbReference>
<dbReference type="RefSeq" id="WP_141337475.1">
    <property type="nucleotide sequence ID" value="NZ_JBHMAX010000002.1"/>
</dbReference>
<dbReference type="Gene3D" id="3.90.1150.10">
    <property type="entry name" value="Aspartate Aminotransferase, domain 1"/>
    <property type="match status" value="1"/>
</dbReference>
<accession>A0ABV5UYT8</accession>
<sequence length="414" mass="43321">MRYDVAAVRALFPALAGGTAHFDGPGGSQTPAPVAEAVARIMTSSIANRGTVTAAERLADDVVRETRSAMGDLLGSDPGTVVFGRSMTANTMDLARTLARAHGWGPGDEVVVTSLDHDGNVRPWVIAAEAVGATVRWAELDPATGELPVEAVREVLSGRTRLVAVTAASNLVGTRPDLPAVVAAAHDVGALVHVDAVHLAAHDLLDREALGADLVACSPYKFLGPHLGVTCGRADLLEELHPDKLLPSSDAVPERFELGTLPYELLAGTTAAVEVLAGLAWEGEGAAEHPDPAGLSRRERLAASFAALHEHEEGLRVRAEDGLRAMDGVTVHSRAAHRTPTLLFTLDGVEPAAVHRRLADRGVNAPASHFYAWEASHRLGLGAGGGVRVGMAPYTTADEVDRLLEGVAELAARR</sequence>
<feature type="domain" description="Aminotransferase class V" evidence="1">
    <location>
        <begin position="22"/>
        <end position="276"/>
    </location>
</feature>
<dbReference type="InterPro" id="IPR015422">
    <property type="entry name" value="PyrdxlP-dep_Trfase_small"/>
</dbReference>
<evidence type="ECO:0000259" key="1">
    <source>
        <dbReference type="Pfam" id="PF00266"/>
    </source>
</evidence>
<dbReference type="PANTHER" id="PTHR43586:SF21">
    <property type="entry name" value="PYRIDOXAL PHOSPHATE (PLP)-DEPENDENT ASPARTATE AMINOTRANSFERASE SUPERFAMILY"/>
    <property type="match status" value="1"/>
</dbReference>
<dbReference type="SUPFAM" id="SSF53383">
    <property type="entry name" value="PLP-dependent transferases"/>
    <property type="match status" value="1"/>
</dbReference>
<dbReference type="EMBL" id="JBHMAX010000002">
    <property type="protein sequence ID" value="MFB9730712.1"/>
    <property type="molecule type" value="Genomic_DNA"/>
</dbReference>
<dbReference type="PANTHER" id="PTHR43586">
    <property type="entry name" value="CYSTEINE DESULFURASE"/>
    <property type="match status" value="1"/>
</dbReference>
<dbReference type="InterPro" id="IPR015424">
    <property type="entry name" value="PyrdxlP-dep_Trfase"/>
</dbReference>
<evidence type="ECO:0000313" key="2">
    <source>
        <dbReference type="EMBL" id="MFB9730712.1"/>
    </source>
</evidence>
<evidence type="ECO:0000313" key="3">
    <source>
        <dbReference type="Proteomes" id="UP001589613"/>
    </source>
</evidence>
<dbReference type="InterPro" id="IPR000192">
    <property type="entry name" value="Aminotrans_V_dom"/>
</dbReference>
<protein>
    <submittedName>
        <fullName evidence="2">Cysteine desulfurase-like protein</fullName>
    </submittedName>
</protein>
<name>A0ABV5UYT8_9MICO</name>
<dbReference type="InterPro" id="IPR015421">
    <property type="entry name" value="PyrdxlP-dep_Trfase_major"/>
</dbReference>
<feature type="domain" description="Aminotransferase class V" evidence="1">
    <location>
        <begin position="304"/>
        <end position="403"/>
    </location>
</feature>
<dbReference type="Gene3D" id="3.40.640.10">
    <property type="entry name" value="Type I PLP-dependent aspartate aminotransferase-like (Major domain)"/>
    <property type="match status" value="1"/>
</dbReference>
<comment type="caution">
    <text evidence="2">The sequence shown here is derived from an EMBL/GenBank/DDBJ whole genome shotgun (WGS) entry which is preliminary data.</text>
</comment>
<keyword evidence="3" id="KW-1185">Reference proteome</keyword>
<dbReference type="NCBIfam" id="TIGR01976">
    <property type="entry name" value="am_tr_V_VC1184"/>
    <property type="match status" value="1"/>
</dbReference>
<dbReference type="Pfam" id="PF00266">
    <property type="entry name" value="Aminotran_5"/>
    <property type="match status" value="2"/>
</dbReference>
<reference evidence="2 3" key="1">
    <citation type="submission" date="2024-09" db="EMBL/GenBank/DDBJ databases">
        <authorList>
            <person name="Sun Q."/>
            <person name="Mori K."/>
        </authorList>
    </citation>
    <scope>NUCLEOTIDE SEQUENCE [LARGE SCALE GENOMIC DNA]</scope>
    <source>
        <strain evidence="2 3">JCM 12763</strain>
    </source>
</reference>
<dbReference type="InterPro" id="IPR011340">
    <property type="entry name" value="Cys_dSase-rel"/>
</dbReference>
<proteinExistence type="predicted"/>
<gene>
    <name evidence="2" type="ORF">ACFFN0_01490</name>
</gene>